<sequence>MIFLPHTVASRCMRMLKLDYKPLLGPCLAALLSICFCVVGKDGGHTRLCQSPPGLSPFIQAQEIQSLPACLGHHSSWPPDNL</sequence>
<dbReference type="GeneID" id="98151037"/>
<keyword evidence="2" id="KW-1185">Reference proteome</keyword>
<proteinExistence type="predicted"/>
<evidence type="ECO:0000313" key="2">
    <source>
        <dbReference type="Proteomes" id="UP001610444"/>
    </source>
</evidence>
<name>A0ABR4K7D4_9EURO</name>
<comment type="caution">
    <text evidence="1">The sequence shown here is derived from an EMBL/GenBank/DDBJ whole genome shotgun (WGS) entry which is preliminary data.</text>
</comment>
<protein>
    <submittedName>
        <fullName evidence="1">Uncharacterized protein</fullName>
    </submittedName>
</protein>
<evidence type="ECO:0000313" key="1">
    <source>
        <dbReference type="EMBL" id="KAL2848051.1"/>
    </source>
</evidence>
<gene>
    <name evidence="1" type="ORF">BJX68DRAFT_108227</name>
</gene>
<dbReference type="Proteomes" id="UP001610444">
    <property type="component" value="Unassembled WGS sequence"/>
</dbReference>
<reference evidence="1 2" key="1">
    <citation type="submission" date="2024-07" db="EMBL/GenBank/DDBJ databases">
        <title>Section-level genome sequencing and comparative genomics of Aspergillus sections Usti and Cavernicolus.</title>
        <authorList>
            <consortium name="Lawrence Berkeley National Laboratory"/>
            <person name="Nybo J.L."/>
            <person name="Vesth T.C."/>
            <person name="Theobald S."/>
            <person name="Frisvad J.C."/>
            <person name="Larsen T.O."/>
            <person name="Kjaerboelling I."/>
            <person name="Rothschild-Mancinelli K."/>
            <person name="Lyhne E.K."/>
            <person name="Kogle M.E."/>
            <person name="Barry K."/>
            <person name="Clum A."/>
            <person name="Na H."/>
            <person name="Ledsgaard L."/>
            <person name="Lin J."/>
            <person name="Lipzen A."/>
            <person name="Kuo A."/>
            <person name="Riley R."/>
            <person name="Mondo S."/>
            <person name="LaButti K."/>
            <person name="Haridas S."/>
            <person name="Pangalinan J."/>
            <person name="Salamov A.A."/>
            <person name="Simmons B.A."/>
            <person name="Magnuson J.K."/>
            <person name="Chen J."/>
            <person name="Drula E."/>
            <person name="Henrissat B."/>
            <person name="Wiebenga A."/>
            <person name="Lubbers R.J."/>
            <person name="Gomes A.C."/>
            <person name="Macurrencykelacurrency M.R."/>
            <person name="Stajich J."/>
            <person name="Grigoriev I.V."/>
            <person name="Mortensen U.H."/>
            <person name="De vries R.P."/>
            <person name="Baker S.E."/>
            <person name="Andersen M.R."/>
        </authorList>
    </citation>
    <scope>NUCLEOTIDE SEQUENCE [LARGE SCALE GENOMIC DNA]</scope>
    <source>
        <strain evidence="1 2">CBS 756.74</strain>
    </source>
</reference>
<organism evidence="1 2">
    <name type="scientific">Aspergillus pseudodeflectus</name>
    <dbReference type="NCBI Taxonomy" id="176178"/>
    <lineage>
        <taxon>Eukaryota</taxon>
        <taxon>Fungi</taxon>
        <taxon>Dikarya</taxon>
        <taxon>Ascomycota</taxon>
        <taxon>Pezizomycotina</taxon>
        <taxon>Eurotiomycetes</taxon>
        <taxon>Eurotiomycetidae</taxon>
        <taxon>Eurotiales</taxon>
        <taxon>Aspergillaceae</taxon>
        <taxon>Aspergillus</taxon>
        <taxon>Aspergillus subgen. Nidulantes</taxon>
    </lineage>
</organism>
<dbReference type="RefSeq" id="XP_070898096.1">
    <property type="nucleotide sequence ID" value="XM_071035873.1"/>
</dbReference>
<dbReference type="EMBL" id="JBFXLR010000027">
    <property type="protein sequence ID" value="KAL2848051.1"/>
    <property type="molecule type" value="Genomic_DNA"/>
</dbReference>
<accession>A0ABR4K7D4</accession>